<gene>
    <name evidence="3" type="ORF">MNVM_00100</name>
</gene>
<dbReference type="Proteomes" id="UP000466997">
    <property type="component" value="Chromosome"/>
</dbReference>
<dbReference type="KEGG" id="mnm:MNVM_00100"/>
<accession>A0A7I7JHX7</accession>
<protein>
    <submittedName>
        <fullName evidence="3">Uncharacterized protein</fullName>
    </submittedName>
</protein>
<feature type="region of interest" description="Disordered" evidence="2">
    <location>
        <begin position="65"/>
        <end position="96"/>
    </location>
</feature>
<sequence>MLGSGLLSGPLMGGLQSDKQELRAQIDTLHQQQNALGERLSNANDFDAAMAPRIVRDALQGKSAVVFRTPTPPTKTSTRWRGSSARPAEPSPERSR</sequence>
<keyword evidence="1" id="KW-0175">Coiled coil</keyword>
<reference evidence="3 4" key="1">
    <citation type="journal article" date="2019" name="Emerg. Microbes Infect.">
        <title>Comprehensive subspecies identification of 175 nontuberculous mycobacteria species based on 7547 genomic profiles.</title>
        <authorList>
            <person name="Matsumoto Y."/>
            <person name="Kinjo T."/>
            <person name="Motooka D."/>
            <person name="Nabeya D."/>
            <person name="Jung N."/>
            <person name="Uechi K."/>
            <person name="Horii T."/>
            <person name="Iida T."/>
            <person name="Fujita J."/>
            <person name="Nakamura S."/>
        </authorList>
    </citation>
    <scope>NUCLEOTIDE SEQUENCE [LARGE SCALE GENOMIC DNA]</scope>
    <source>
        <strain evidence="3 4">JCM 6391</strain>
    </source>
</reference>
<dbReference type="GO" id="GO:0055070">
    <property type="term" value="P:copper ion homeostasis"/>
    <property type="evidence" value="ECO:0007669"/>
    <property type="project" value="InterPro"/>
</dbReference>
<evidence type="ECO:0000256" key="1">
    <source>
        <dbReference type="SAM" id="Coils"/>
    </source>
</evidence>
<organism evidence="3 4">
    <name type="scientific">Mycobacterium novum</name>
    <dbReference type="NCBI Taxonomy" id="2492438"/>
    <lineage>
        <taxon>Bacteria</taxon>
        <taxon>Bacillati</taxon>
        <taxon>Actinomycetota</taxon>
        <taxon>Actinomycetes</taxon>
        <taxon>Mycobacteriales</taxon>
        <taxon>Mycobacteriaceae</taxon>
        <taxon>Mycobacterium</taxon>
    </lineage>
</organism>
<dbReference type="InterPro" id="IPR021522">
    <property type="entry name" value="MctB"/>
</dbReference>
<dbReference type="Pfam" id="PF11382">
    <property type="entry name" value="MctB"/>
    <property type="match status" value="1"/>
</dbReference>
<evidence type="ECO:0000313" key="3">
    <source>
        <dbReference type="EMBL" id="BBX10929.1"/>
    </source>
</evidence>
<keyword evidence="4" id="KW-1185">Reference proteome</keyword>
<evidence type="ECO:0000256" key="2">
    <source>
        <dbReference type="SAM" id="MobiDB-lite"/>
    </source>
</evidence>
<name>A0A7I7JHX7_9MYCO</name>
<dbReference type="GO" id="GO:0016020">
    <property type="term" value="C:membrane"/>
    <property type="evidence" value="ECO:0007669"/>
    <property type="project" value="InterPro"/>
</dbReference>
<proteinExistence type="predicted"/>
<dbReference type="EMBL" id="AP022562">
    <property type="protein sequence ID" value="BBX10929.1"/>
    <property type="molecule type" value="Genomic_DNA"/>
</dbReference>
<feature type="coiled-coil region" evidence="1">
    <location>
        <begin position="12"/>
        <end position="39"/>
    </location>
</feature>
<dbReference type="AlphaFoldDB" id="A0A7I7JHX7"/>
<evidence type="ECO:0000313" key="4">
    <source>
        <dbReference type="Proteomes" id="UP000466997"/>
    </source>
</evidence>